<dbReference type="OrthoDB" id="5145973at2759"/>
<feature type="region of interest" description="Disordered" evidence="1">
    <location>
        <begin position="169"/>
        <end position="203"/>
    </location>
</feature>
<accession>A0A0P7BM79</accession>
<dbReference type="InterPro" id="IPR018306">
    <property type="entry name" value="Phage_T5_Orf172_DNA-bd"/>
</dbReference>
<dbReference type="EMBL" id="LKCW01000059">
    <property type="protein sequence ID" value="KPM41759.1"/>
    <property type="molecule type" value="Genomic_DNA"/>
</dbReference>
<dbReference type="Pfam" id="PF10544">
    <property type="entry name" value="T5orf172"/>
    <property type="match status" value="1"/>
</dbReference>
<reference evidence="4 5" key="1">
    <citation type="submission" date="2015-09" db="EMBL/GenBank/DDBJ databases">
        <title>Draft genome of a European isolate of the apple canker pathogen Neonectria ditissima.</title>
        <authorList>
            <person name="Gomez-Cortecero A."/>
            <person name="Harrison R.J."/>
            <person name="Armitage A.D."/>
        </authorList>
    </citation>
    <scope>NUCLEOTIDE SEQUENCE [LARGE SCALE GENOMIC DNA]</scope>
    <source>
        <strain evidence="4 5">R09/05</strain>
    </source>
</reference>
<evidence type="ECO:0000313" key="4">
    <source>
        <dbReference type="EMBL" id="KPM41759.1"/>
    </source>
</evidence>
<feature type="region of interest" description="Disordered" evidence="1">
    <location>
        <begin position="50"/>
        <end position="77"/>
    </location>
</feature>
<feature type="region of interest" description="Disordered" evidence="1">
    <location>
        <begin position="103"/>
        <end position="142"/>
    </location>
</feature>
<feature type="region of interest" description="Disordered" evidence="1">
    <location>
        <begin position="1"/>
        <end position="25"/>
    </location>
</feature>
<feature type="transmembrane region" description="Helical" evidence="2">
    <location>
        <begin position="548"/>
        <end position="564"/>
    </location>
</feature>
<protein>
    <recommendedName>
        <fullName evidence="3">Bacteriophage T5 Orf172 DNA-binding domain-containing protein</fullName>
    </recommendedName>
</protein>
<proteinExistence type="predicted"/>
<comment type="caution">
    <text evidence="4">The sequence shown here is derived from an EMBL/GenBank/DDBJ whole genome shotgun (WGS) entry which is preliminary data.</text>
</comment>
<feature type="compositionally biased region" description="Basic and acidic residues" evidence="1">
    <location>
        <begin position="497"/>
        <end position="515"/>
    </location>
</feature>
<feature type="compositionally biased region" description="Basic and acidic residues" evidence="1">
    <location>
        <begin position="62"/>
        <end position="77"/>
    </location>
</feature>
<feature type="domain" description="Bacteriophage T5 Orf172 DNA-binding" evidence="3">
    <location>
        <begin position="252"/>
        <end position="341"/>
    </location>
</feature>
<keyword evidence="2" id="KW-0472">Membrane</keyword>
<evidence type="ECO:0000256" key="2">
    <source>
        <dbReference type="SAM" id="Phobius"/>
    </source>
</evidence>
<dbReference type="SMART" id="SM00974">
    <property type="entry name" value="T5orf172"/>
    <property type="match status" value="1"/>
</dbReference>
<feature type="compositionally biased region" description="Polar residues" evidence="1">
    <location>
        <begin position="129"/>
        <end position="142"/>
    </location>
</feature>
<sequence>MSTPIDSCKGKKNNDSTIDETRPLSDCPYLLNQHEIDDSTVRPVDNATYRQVQGRSGSLGASDEHDTDGFERGLNDEPKAKQFQFQFVKTFKTPVRPSNQLLKSAQKVGSAASSLSSTSSVFSAKSASGTPNTPLSPWGSRKQSTSYFRYEDTSASTKQAQVDAHSDIGESYIDNDGDGDDDDEQTEEPALESSSEHSSKDRVARKLSFHMKKKISFERLPHPATKSAIWSTIEKAFGTRDRDIGIVYVLQLDKKDVFKIGSTQKTVYERYKNKWCYDGAELVAQSNTPFYGARRAEHLVHADLSEHRRRQKDCFFNDCGRKHREWFHTTLEDVLDTITRWSRFVQHERAYVDHKLSAEAESSVWSLFDSEMIVGKLESDWGNAKPENLKVFEVPVPRGEFKNVDEWKVKVSAVVPVVVSDPTPGIDTKPIAGGEGDSKLRAELVVECGEGVTNEQEAEVFEAEQQDKGQVDEHFEGCFEDQEEEQLEEQVEYKLEGKTEERRSAQEETDLEARNGKVSAAPGAWRGWAEVPKLLRAGMCFDNELERWVFWYLLVMNIAFAAFFM</sequence>
<feature type="compositionally biased region" description="Low complexity" evidence="1">
    <location>
        <begin position="110"/>
        <end position="128"/>
    </location>
</feature>
<evidence type="ECO:0000313" key="5">
    <source>
        <dbReference type="Proteomes" id="UP000050424"/>
    </source>
</evidence>
<keyword evidence="5" id="KW-1185">Reference proteome</keyword>
<name>A0A0P7BM79_9HYPO</name>
<gene>
    <name evidence="4" type="ORF">AK830_g4776</name>
</gene>
<evidence type="ECO:0000256" key="1">
    <source>
        <dbReference type="SAM" id="MobiDB-lite"/>
    </source>
</evidence>
<dbReference type="Proteomes" id="UP000050424">
    <property type="component" value="Unassembled WGS sequence"/>
</dbReference>
<feature type="region of interest" description="Disordered" evidence="1">
    <location>
        <begin position="497"/>
        <end position="516"/>
    </location>
</feature>
<feature type="compositionally biased region" description="Acidic residues" evidence="1">
    <location>
        <begin position="173"/>
        <end position="190"/>
    </location>
</feature>
<dbReference type="AlphaFoldDB" id="A0A0P7BM79"/>
<feature type="compositionally biased region" description="Basic and acidic residues" evidence="1">
    <location>
        <begin position="8"/>
        <end position="23"/>
    </location>
</feature>
<evidence type="ECO:0000259" key="3">
    <source>
        <dbReference type="SMART" id="SM00974"/>
    </source>
</evidence>
<keyword evidence="2" id="KW-0812">Transmembrane</keyword>
<feature type="compositionally biased region" description="Basic and acidic residues" evidence="1">
    <location>
        <begin position="194"/>
        <end position="203"/>
    </location>
</feature>
<organism evidence="4 5">
    <name type="scientific">Neonectria ditissima</name>
    <dbReference type="NCBI Taxonomy" id="78410"/>
    <lineage>
        <taxon>Eukaryota</taxon>
        <taxon>Fungi</taxon>
        <taxon>Dikarya</taxon>
        <taxon>Ascomycota</taxon>
        <taxon>Pezizomycotina</taxon>
        <taxon>Sordariomycetes</taxon>
        <taxon>Hypocreomycetidae</taxon>
        <taxon>Hypocreales</taxon>
        <taxon>Nectriaceae</taxon>
        <taxon>Neonectria</taxon>
    </lineage>
</organism>
<dbReference type="PANTHER" id="PTHR28094">
    <property type="entry name" value="MEIOTICALLY UP-REGULATED GENE 113 PROTEIN"/>
    <property type="match status" value="1"/>
</dbReference>
<dbReference type="InterPro" id="IPR053006">
    <property type="entry name" value="Meiosis_regulatory"/>
</dbReference>
<dbReference type="PANTHER" id="PTHR28094:SF1">
    <property type="entry name" value="MEIOTICALLY UP-REGULATED GENE 113 PROTEIN"/>
    <property type="match status" value="1"/>
</dbReference>
<keyword evidence="2" id="KW-1133">Transmembrane helix</keyword>